<dbReference type="SUPFAM" id="SSF56219">
    <property type="entry name" value="DNase I-like"/>
    <property type="match status" value="1"/>
</dbReference>
<dbReference type="GO" id="GO:0003824">
    <property type="term" value="F:catalytic activity"/>
    <property type="evidence" value="ECO:0007669"/>
    <property type="project" value="InterPro"/>
</dbReference>
<evidence type="ECO:0000259" key="1">
    <source>
        <dbReference type="Pfam" id="PF03372"/>
    </source>
</evidence>
<dbReference type="AlphaFoldDB" id="A0AAE0EB23"/>
<dbReference type="PANTHER" id="PTHR33710:SF64">
    <property type="entry name" value="ENDONUCLEASE_EXONUCLEASE_PHOSPHATASE DOMAIN-CONTAINING PROTEIN"/>
    <property type="match status" value="1"/>
</dbReference>
<protein>
    <recommendedName>
        <fullName evidence="1">Endonuclease/exonuclease/phosphatase domain-containing protein</fullName>
    </recommendedName>
</protein>
<name>A0AAE0EB23_9ROSI</name>
<accession>A0AAE0EB23</accession>
<dbReference type="Pfam" id="PF03372">
    <property type="entry name" value="Exo_endo_phos"/>
    <property type="match status" value="1"/>
</dbReference>
<feature type="domain" description="Endonuclease/exonuclease/phosphatase" evidence="1">
    <location>
        <begin position="2"/>
        <end position="161"/>
    </location>
</feature>
<gene>
    <name evidence="2" type="ORF">Dsin_008716</name>
</gene>
<sequence>MVRKVVSRYKPIILFIQETKLRKFDNGVVRSLGGNLLTRGIGVEAEGVSGGLISLWNDESFTVKACINSKRCIIMVGELIGVKQEMGSCNIYAANVERERKELWDYVIDAQKIFPLPWVIGGDFNSVLDPKRGKGEGEIWEYRDEASWARLDRFLISPKILLWFPNLLQFGLPRSLSNHNAILIGEKAVDWGPKPFHLFNGWLEDKEMMKEAVKGWKGCKVESSKS</sequence>
<dbReference type="InterPro" id="IPR036691">
    <property type="entry name" value="Endo/exonu/phosph_ase_sf"/>
</dbReference>
<proteinExistence type="predicted"/>
<dbReference type="EMBL" id="JANJYJ010000003">
    <property type="protein sequence ID" value="KAK3221691.1"/>
    <property type="molecule type" value="Genomic_DNA"/>
</dbReference>
<dbReference type="PANTHER" id="PTHR33710">
    <property type="entry name" value="BNAC02G09200D PROTEIN"/>
    <property type="match status" value="1"/>
</dbReference>
<comment type="caution">
    <text evidence="2">The sequence shown here is derived from an EMBL/GenBank/DDBJ whole genome shotgun (WGS) entry which is preliminary data.</text>
</comment>
<keyword evidence="3" id="KW-1185">Reference proteome</keyword>
<dbReference type="Gene3D" id="3.60.10.10">
    <property type="entry name" value="Endonuclease/exonuclease/phosphatase"/>
    <property type="match status" value="1"/>
</dbReference>
<reference evidence="2" key="1">
    <citation type="journal article" date="2023" name="Plant J.">
        <title>Genome sequences and population genomics provide insights into the demographic history, inbreeding, and mutation load of two 'living fossil' tree species of Dipteronia.</title>
        <authorList>
            <person name="Feng Y."/>
            <person name="Comes H.P."/>
            <person name="Chen J."/>
            <person name="Zhu S."/>
            <person name="Lu R."/>
            <person name="Zhang X."/>
            <person name="Li P."/>
            <person name="Qiu J."/>
            <person name="Olsen K.M."/>
            <person name="Qiu Y."/>
        </authorList>
    </citation>
    <scope>NUCLEOTIDE SEQUENCE</scope>
    <source>
        <strain evidence="2">NBL</strain>
    </source>
</reference>
<evidence type="ECO:0000313" key="2">
    <source>
        <dbReference type="EMBL" id="KAK3221691.1"/>
    </source>
</evidence>
<dbReference type="Proteomes" id="UP001281410">
    <property type="component" value="Unassembled WGS sequence"/>
</dbReference>
<dbReference type="InterPro" id="IPR005135">
    <property type="entry name" value="Endo/exonuclease/phosphatase"/>
</dbReference>
<evidence type="ECO:0000313" key="3">
    <source>
        <dbReference type="Proteomes" id="UP001281410"/>
    </source>
</evidence>
<organism evidence="2 3">
    <name type="scientific">Dipteronia sinensis</name>
    <dbReference type="NCBI Taxonomy" id="43782"/>
    <lineage>
        <taxon>Eukaryota</taxon>
        <taxon>Viridiplantae</taxon>
        <taxon>Streptophyta</taxon>
        <taxon>Embryophyta</taxon>
        <taxon>Tracheophyta</taxon>
        <taxon>Spermatophyta</taxon>
        <taxon>Magnoliopsida</taxon>
        <taxon>eudicotyledons</taxon>
        <taxon>Gunneridae</taxon>
        <taxon>Pentapetalae</taxon>
        <taxon>rosids</taxon>
        <taxon>malvids</taxon>
        <taxon>Sapindales</taxon>
        <taxon>Sapindaceae</taxon>
        <taxon>Hippocastanoideae</taxon>
        <taxon>Acereae</taxon>
        <taxon>Dipteronia</taxon>
    </lineage>
</organism>